<dbReference type="InterPro" id="IPR001680">
    <property type="entry name" value="WD40_rpt"/>
</dbReference>
<keyword evidence="4" id="KW-0677">Repeat</keyword>
<proteinExistence type="inferred from homology"/>
<dbReference type="PROSITE" id="PS50294">
    <property type="entry name" value="WD_REPEATS_REGION"/>
    <property type="match status" value="1"/>
</dbReference>
<dbReference type="FunFam" id="2.130.10.10:FF:000061">
    <property type="entry name" value="Ribosome biogenesis protein BOP1 homolog"/>
    <property type="match status" value="1"/>
</dbReference>
<dbReference type="PROSITE" id="PS00678">
    <property type="entry name" value="WD_REPEATS_1"/>
    <property type="match status" value="1"/>
</dbReference>
<protein>
    <recommendedName>
        <fullName evidence="6">Ribosome biogenesis protein ERB1</fullName>
    </recommendedName>
    <alternativeName>
        <fullName evidence="6">Eukaryotic ribosome biogenesis protein 1</fullName>
    </alternativeName>
</protein>
<feature type="region of interest" description="Disordered" evidence="8">
    <location>
        <begin position="525"/>
        <end position="560"/>
    </location>
</feature>
<keyword evidence="5 6" id="KW-0539">Nucleus</keyword>
<feature type="region of interest" description="Disordered" evidence="8">
    <location>
        <begin position="232"/>
        <end position="371"/>
    </location>
</feature>
<dbReference type="SUPFAM" id="SSF50978">
    <property type="entry name" value="WD40 repeat-like"/>
    <property type="match status" value="1"/>
</dbReference>
<keyword evidence="1 6" id="KW-0690">Ribosome biogenesis</keyword>
<dbReference type="InterPro" id="IPR012953">
    <property type="entry name" value="BOP1_N_dom"/>
</dbReference>
<feature type="region of interest" description="Disordered" evidence="8">
    <location>
        <begin position="143"/>
        <end position="210"/>
    </location>
</feature>
<feature type="repeat" description="WD" evidence="7">
    <location>
        <begin position="900"/>
        <end position="931"/>
    </location>
</feature>
<dbReference type="SMART" id="SM01035">
    <property type="entry name" value="BOP1NT"/>
    <property type="match status" value="1"/>
</dbReference>
<evidence type="ECO:0000256" key="1">
    <source>
        <dbReference type="ARBA" id="ARBA00022517"/>
    </source>
</evidence>
<keyword evidence="3 7" id="KW-0853">WD repeat</keyword>
<name>A0A261Y0B0_9FUNG</name>
<dbReference type="EMBL" id="MVBO01000061">
    <property type="protein sequence ID" value="OZJ03944.1"/>
    <property type="molecule type" value="Genomic_DNA"/>
</dbReference>
<evidence type="ECO:0000259" key="10">
    <source>
        <dbReference type="SMART" id="SM01115"/>
    </source>
</evidence>
<dbReference type="CDD" id="cd21372">
    <property type="entry name" value="cwf21_CWC21-like"/>
    <property type="match status" value="1"/>
</dbReference>
<feature type="compositionally biased region" description="Basic and acidic residues" evidence="8">
    <location>
        <begin position="181"/>
        <end position="199"/>
    </location>
</feature>
<comment type="similarity">
    <text evidence="6">Belongs to the WD repeat BOP1/ERB1 family.</text>
</comment>
<dbReference type="GO" id="GO:0000463">
    <property type="term" value="P:maturation of LSU-rRNA from tricistronic rRNA transcript (SSU-rRNA, 5.8S rRNA, LSU-rRNA)"/>
    <property type="evidence" value="ECO:0007669"/>
    <property type="project" value="UniProtKB-UniRule"/>
</dbReference>
<dbReference type="InterPro" id="IPR015943">
    <property type="entry name" value="WD40/YVTN_repeat-like_dom_sf"/>
</dbReference>
<dbReference type="GO" id="GO:0005654">
    <property type="term" value="C:nucleoplasm"/>
    <property type="evidence" value="ECO:0007669"/>
    <property type="project" value="UniProtKB-SubCell"/>
</dbReference>
<dbReference type="InterPro" id="IPR036322">
    <property type="entry name" value="WD40_repeat_dom_sf"/>
</dbReference>
<evidence type="ECO:0000256" key="6">
    <source>
        <dbReference type="HAMAP-Rule" id="MF_03027"/>
    </source>
</evidence>
<dbReference type="OrthoDB" id="5571054at2759"/>
<dbReference type="InterPro" id="IPR028598">
    <property type="entry name" value="BOP1/Erb1"/>
</dbReference>
<dbReference type="PANTHER" id="PTHR17605">
    <property type="entry name" value="RIBOSOME BIOGENESIS PROTEIN BOP1 BLOCK OF PROLIFERATION 1 PROTEIN"/>
    <property type="match status" value="1"/>
</dbReference>
<feature type="region of interest" description="Disordered" evidence="8">
    <location>
        <begin position="744"/>
        <end position="764"/>
    </location>
</feature>
<dbReference type="GO" id="GO:0030687">
    <property type="term" value="C:preribosome, large subunit precursor"/>
    <property type="evidence" value="ECO:0007669"/>
    <property type="project" value="UniProtKB-UniRule"/>
</dbReference>
<evidence type="ECO:0000259" key="9">
    <source>
        <dbReference type="SMART" id="SM01035"/>
    </source>
</evidence>
<evidence type="ECO:0000256" key="2">
    <source>
        <dbReference type="ARBA" id="ARBA00022552"/>
    </source>
</evidence>
<keyword evidence="2 6" id="KW-0698">rRNA processing</keyword>
<dbReference type="InterPro" id="IPR019775">
    <property type="entry name" value="WD40_repeat_CS"/>
</dbReference>
<feature type="compositionally biased region" description="Acidic residues" evidence="8">
    <location>
        <begin position="289"/>
        <end position="315"/>
    </location>
</feature>
<evidence type="ECO:0000256" key="8">
    <source>
        <dbReference type="SAM" id="MobiDB-lite"/>
    </source>
</evidence>
<dbReference type="Gene3D" id="6.10.140.420">
    <property type="match status" value="1"/>
</dbReference>
<feature type="domain" description="BOP1 N-terminal" evidence="9">
    <location>
        <begin position="381"/>
        <end position="636"/>
    </location>
</feature>
<reference evidence="11 12" key="1">
    <citation type="journal article" date="2017" name="Mycologia">
        <title>Bifiguratus adelaidae, gen. et sp. nov., a new member of Mucoromycotina in endophytic and soil-dwelling habitats.</title>
        <authorList>
            <person name="Torres-Cruz T.J."/>
            <person name="Billingsley Tobias T.L."/>
            <person name="Almatruk M."/>
            <person name="Hesse C."/>
            <person name="Kuske C.R."/>
            <person name="Desiro A."/>
            <person name="Benucci G.M."/>
            <person name="Bonito G."/>
            <person name="Stajich J.E."/>
            <person name="Dunlap C."/>
            <person name="Arnold A.E."/>
            <person name="Porras-Alfaro A."/>
        </authorList>
    </citation>
    <scope>NUCLEOTIDE SEQUENCE [LARGE SCALE GENOMIC DNA]</scope>
    <source>
        <strain evidence="11 12">AZ0501</strain>
    </source>
</reference>
<gene>
    <name evidence="6" type="primary">ERB1</name>
    <name evidence="11" type="ORF">BZG36_02927</name>
</gene>
<accession>A0A261Y0B0</accession>
<dbReference type="SMART" id="SM01115">
    <property type="entry name" value="cwf21"/>
    <property type="match status" value="1"/>
</dbReference>
<evidence type="ECO:0000256" key="3">
    <source>
        <dbReference type="ARBA" id="ARBA00022574"/>
    </source>
</evidence>
<dbReference type="SMART" id="SM00320">
    <property type="entry name" value="WD40"/>
    <property type="match status" value="7"/>
</dbReference>
<evidence type="ECO:0000313" key="11">
    <source>
        <dbReference type="EMBL" id="OZJ03944.1"/>
    </source>
</evidence>
<dbReference type="InterPro" id="IPR013170">
    <property type="entry name" value="mRNA_splic_Cwf21_dom"/>
</dbReference>
<evidence type="ECO:0000313" key="12">
    <source>
        <dbReference type="Proteomes" id="UP000242875"/>
    </source>
</evidence>
<dbReference type="Gene3D" id="2.130.10.10">
    <property type="entry name" value="YVTN repeat-like/Quinoprotein amine dehydrogenase"/>
    <property type="match status" value="1"/>
</dbReference>
<dbReference type="GO" id="GO:0043021">
    <property type="term" value="F:ribonucleoprotein complex binding"/>
    <property type="evidence" value="ECO:0007669"/>
    <property type="project" value="UniProtKB-UniRule"/>
</dbReference>
<feature type="repeat" description="WD" evidence="7">
    <location>
        <begin position="643"/>
        <end position="684"/>
    </location>
</feature>
<feature type="domain" description="CWF21" evidence="10">
    <location>
        <begin position="54"/>
        <end position="99"/>
    </location>
</feature>
<sequence>MYNGIGLSTPRGSGTNGYVVRNLSFKKTPTQRVQYEDYEIKKPPAFREPNKDILLHEKKREVEVRCMALRDDLEEHGMAEADIDERVDALRQSLIQKLDQAGTKQAKSLLEHETHKRAEAKQRENDKMMKALGIDRQDYTEGAAFDRDLQEQKKRARIEAHEAAEEERRKTREHRERRRSRSPDDRDLRRRESKSTDNRRSRRHSYSVTLSEKNSNTLKCIRKLLRLAMPVGLSKKKRAGNGKQPTGMANGDSGESGPKKSSKRNVEEYEEDSDSDLDLEGLEIHSADSDQEEVSESDGEEFENSDEGSLLEEGDTGGSKIDGFASESDESEDDEVTPSTPGNADGQYMRPKLPEIHGDYDSDSSTEDVSNTIGNVPLEWYDDYPHIGYDIDGKKVLKPAQGDELEKFLSSMDDPDSWKSVKDDLHGKDIVLNDEELEIIRRIEGGRIPDMDYDPYEPTVEWFTSKPEVMPLSAVPEPKRRFVPSKHEAKRIMKIVRAIREGRIVPRKPKTVRATVYNLWNDDEEPTEANPAHIPAPKMRLPEHDESYNPPEEYLPTEEEKKEWESLDLEDRPKNYLPQRFTSLRLVPAYQRFMQEKFQRCLDLYLAPRVRKNRLNIDPESLIPKLPSPKDLRPFPTIQSLSYVGHTARIRTFAVDPTGLFLVSGSDDGTLRLWEVATTRCLHVWELGDVIHSIAWNPNKDYPCFAVSVGHGQVVIIAPRNICSPEQSLALDAFLKAGFPLSSNDSDSAPKGAQWQKPSEKEETNDLIKIRIQHTQVVKQITWHRKGNYMATVAPDAQNFAILVHDFSKHQTQNPFRKLKGLVQKVIFHPLKPLFFVSTQRYVRVYDLMQQQLVKTLQSGVKWISSIDLHPGGDNVIIGSYDKRLCWFDMDLSSKPYKTLRYHSQAIRQVAFHKRYPLFASCSDDGTIQIFHGMVYNDLLQNPLIVPVKILKGHAVKSSLGALHCEFHPTQPWIFSAGADGTLRLWT</sequence>
<dbReference type="HAMAP" id="MF_03027">
    <property type="entry name" value="BOP1"/>
    <property type="match status" value="1"/>
</dbReference>
<organism evidence="11 12">
    <name type="scientific">Bifiguratus adelaidae</name>
    <dbReference type="NCBI Taxonomy" id="1938954"/>
    <lineage>
        <taxon>Eukaryota</taxon>
        <taxon>Fungi</taxon>
        <taxon>Fungi incertae sedis</taxon>
        <taxon>Mucoromycota</taxon>
        <taxon>Mucoromycotina</taxon>
        <taxon>Endogonomycetes</taxon>
        <taxon>Endogonales</taxon>
        <taxon>Endogonales incertae sedis</taxon>
        <taxon>Bifiguratus</taxon>
    </lineage>
</organism>
<evidence type="ECO:0000256" key="7">
    <source>
        <dbReference type="PROSITE-ProRule" id="PRU00221"/>
    </source>
</evidence>
<dbReference type="AlphaFoldDB" id="A0A261Y0B0"/>
<dbReference type="GO" id="GO:0070545">
    <property type="term" value="C:PeBoW complex"/>
    <property type="evidence" value="ECO:0007669"/>
    <property type="project" value="EnsemblFungi"/>
</dbReference>
<comment type="caution">
    <text evidence="11">The sequence shown here is derived from an EMBL/GenBank/DDBJ whole genome shotgun (WGS) entry which is preliminary data.</text>
</comment>
<dbReference type="GO" id="GO:0000466">
    <property type="term" value="P:maturation of 5.8S rRNA from tricistronic rRNA transcript (SSU-rRNA, 5.8S rRNA, LSU-rRNA)"/>
    <property type="evidence" value="ECO:0007669"/>
    <property type="project" value="UniProtKB-UniRule"/>
</dbReference>
<keyword evidence="12" id="KW-1185">Reference proteome</keyword>
<feature type="compositionally biased region" description="Acidic residues" evidence="8">
    <location>
        <begin position="268"/>
        <end position="281"/>
    </location>
</feature>
<comment type="subunit">
    <text evidence="6">Component of the NOP7 complex, composed of ERB1, NOP7 and YTM1. Within the NOP7 complex ERB1 appears to interact directly with NOP7 and YTM1. The NOP7 complex also associates with the 66S pre-ribosome.</text>
</comment>
<dbReference type="Pfam" id="PF00400">
    <property type="entry name" value="WD40"/>
    <property type="match status" value="4"/>
</dbReference>
<evidence type="ECO:0000256" key="5">
    <source>
        <dbReference type="ARBA" id="ARBA00023242"/>
    </source>
</evidence>
<dbReference type="Proteomes" id="UP000242875">
    <property type="component" value="Unassembled WGS sequence"/>
</dbReference>
<dbReference type="Pfam" id="PF08145">
    <property type="entry name" value="BOP1NT"/>
    <property type="match status" value="1"/>
</dbReference>
<dbReference type="GO" id="GO:0070180">
    <property type="term" value="F:large ribosomal subunit rRNA binding"/>
    <property type="evidence" value="ECO:0007669"/>
    <property type="project" value="EnsemblFungi"/>
</dbReference>
<feature type="repeat" description="WD" evidence="7">
    <location>
        <begin position="967"/>
        <end position="987"/>
    </location>
</feature>
<dbReference type="PROSITE" id="PS50082">
    <property type="entry name" value="WD_REPEATS_2"/>
    <property type="match status" value="3"/>
</dbReference>
<dbReference type="Pfam" id="PF08312">
    <property type="entry name" value="cwf21"/>
    <property type="match status" value="1"/>
</dbReference>
<comment type="subcellular location">
    <subcellularLocation>
        <location evidence="6">Nucleus</location>
        <location evidence="6">Nucleolus</location>
    </subcellularLocation>
    <subcellularLocation>
        <location evidence="6">Nucleus</location>
        <location evidence="6">Nucleoplasm</location>
    </subcellularLocation>
</comment>
<evidence type="ECO:0000256" key="4">
    <source>
        <dbReference type="ARBA" id="ARBA00022737"/>
    </source>
</evidence>
<comment type="function">
    <text evidence="6">Component of the NOP7 complex, which is required for maturation of the 25S and 5.8S ribosomal RNAs and formation of the 60S ribosome.</text>
</comment>
<dbReference type="PANTHER" id="PTHR17605:SF0">
    <property type="entry name" value="RIBOSOME BIOGENESIS PROTEIN BOP1"/>
    <property type="match status" value="1"/>
</dbReference>
<feature type="compositionally biased region" description="Acidic residues" evidence="8">
    <location>
        <begin position="327"/>
        <end position="336"/>
    </location>
</feature>
<feature type="compositionally biased region" description="Basic and acidic residues" evidence="8">
    <location>
        <begin position="143"/>
        <end position="174"/>
    </location>
</feature>